<keyword evidence="9" id="KW-1185">Reference proteome</keyword>
<evidence type="ECO:0000256" key="6">
    <source>
        <dbReference type="SAM" id="MobiDB-lite"/>
    </source>
</evidence>
<dbReference type="GO" id="GO:0008270">
    <property type="term" value="F:zinc ion binding"/>
    <property type="evidence" value="ECO:0007669"/>
    <property type="project" value="UniProtKB-KW"/>
</dbReference>
<dbReference type="SUPFAM" id="SSF57863">
    <property type="entry name" value="ArfGap/RecO-like zinc finger"/>
    <property type="match status" value="1"/>
</dbReference>
<dbReference type="PANTHER" id="PTHR46395:SF1">
    <property type="entry name" value="ADP-RIBOSYLATION FACTOR GTPASE-ACTIVATING PROTEIN 1"/>
    <property type="match status" value="1"/>
</dbReference>
<dbReference type="InterPro" id="IPR001164">
    <property type="entry name" value="ArfGAP_dom"/>
</dbReference>
<sequence>MSHTTSAKQLQALQKSNDNYYCFECRSVNPQWASPKYGIFICLECAGKHRGLGVHVSFVRSVTMDQFKPEEIKLMEIGGNQKAREFFEANGIDETVSLADKYHSTVAEDYREKLLAEANNEPWTRRDRPVNIPQTKNISNTGPGSPNLAYQQFQRNGPAEEISLNALATEALSTLSWGWGRVSQAFTQTVNDTTENYIRPGMKQFADSDVGINARKAVEQFGRKAREAGVYGAEQFNKYAVEALGETSESSDAKPKSEFAHLFDGWNPRIPEDEQVVDENPAAKSSEKQLSKSERIEDEFEDFEPTKPTDTEKKTTDSLSSSRAVSEQPETLKPVASSSSSKKLE</sequence>
<dbReference type="PROSITE" id="PS50115">
    <property type="entry name" value="ARFGAP"/>
    <property type="match status" value="1"/>
</dbReference>
<dbReference type="CDD" id="cd08830">
    <property type="entry name" value="ArfGap_ArfGap1"/>
    <property type="match status" value="1"/>
</dbReference>
<evidence type="ECO:0000256" key="3">
    <source>
        <dbReference type="ARBA" id="ARBA00022771"/>
    </source>
</evidence>
<dbReference type="InterPro" id="IPR038508">
    <property type="entry name" value="ArfGAP_dom_sf"/>
</dbReference>
<dbReference type="SMART" id="SM00105">
    <property type="entry name" value="ArfGap"/>
    <property type="match status" value="1"/>
</dbReference>
<dbReference type="Proteomes" id="UP001362899">
    <property type="component" value="Unassembled WGS sequence"/>
</dbReference>
<feature type="region of interest" description="Disordered" evidence="6">
    <location>
        <begin position="273"/>
        <end position="345"/>
    </location>
</feature>
<dbReference type="GO" id="GO:0032012">
    <property type="term" value="P:regulation of ARF protein signal transduction"/>
    <property type="evidence" value="ECO:0007669"/>
    <property type="project" value="TreeGrafter"/>
</dbReference>
<evidence type="ECO:0000256" key="5">
    <source>
        <dbReference type="PROSITE-ProRule" id="PRU00288"/>
    </source>
</evidence>
<keyword evidence="4" id="KW-0862">Zinc</keyword>
<evidence type="ECO:0000313" key="9">
    <source>
        <dbReference type="Proteomes" id="UP001362899"/>
    </source>
</evidence>
<keyword evidence="3 5" id="KW-0863">Zinc-finger</keyword>
<dbReference type="PANTHER" id="PTHR46395">
    <property type="entry name" value="ADP-RIBOSYLATION FACTOR GTPASE-ACTIVATING PROTEIN 1"/>
    <property type="match status" value="1"/>
</dbReference>
<dbReference type="GO" id="GO:0000139">
    <property type="term" value="C:Golgi membrane"/>
    <property type="evidence" value="ECO:0007669"/>
    <property type="project" value="TreeGrafter"/>
</dbReference>
<feature type="compositionally biased region" description="Polar residues" evidence="6">
    <location>
        <begin position="318"/>
        <end position="329"/>
    </location>
</feature>
<evidence type="ECO:0000313" key="8">
    <source>
        <dbReference type="EMBL" id="GMM50859.1"/>
    </source>
</evidence>
<accession>A0AAV5RGZ7</accession>
<protein>
    <submittedName>
        <fullName evidence="8">GTPase-activating protein</fullName>
    </submittedName>
</protein>
<feature type="region of interest" description="Disordered" evidence="6">
    <location>
        <begin position="124"/>
        <end position="146"/>
    </location>
</feature>
<reference evidence="8 9" key="1">
    <citation type="journal article" date="2023" name="Elife">
        <title>Identification of key yeast species and microbe-microbe interactions impacting larval growth of Drosophila in the wild.</title>
        <authorList>
            <person name="Mure A."/>
            <person name="Sugiura Y."/>
            <person name="Maeda R."/>
            <person name="Honda K."/>
            <person name="Sakurai N."/>
            <person name="Takahashi Y."/>
            <person name="Watada M."/>
            <person name="Katoh T."/>
            <person name="Gotoh A."/>
            <person name="Gotoh Y."/>
            <person name="Taniguchi I."/>
            <person name="Nakamura K."/>
            <person name="Hayashi T."/>
            <person name="Katayama T."/>
            <person name="Uemura T."/>
            <person name="Hattori Y."/>
        </authorList>
    </citation>
    <scope>NUCLEOTIDE SEQUENCE [LARGE SCALE GENOMIC DNA]</scope>
    <source>
        <strain evidence="8 9">SB-73</strain>
    </source>
</reference>
<feature type="compositionally biased region" description="Polar residues" evidence="6">
    <location>
        <begin position="336"/>
        <end position="345"/>
    </location>
</feature>
<feature type="compositionally biased region" description="Basic and acidic residues" evidence="6">
    <location>
        <begin position="285"/>
        <end position="295"/>
    </location>
</feature>
<gene>
    <name evidence="8" type="ORF">DASB73_018170</name>
</gene>
<feature type="domain" description="Arf-GAP" evidence="7">
    <location>
        <begin position="7"/>
        <end position="123"/>
    </location>
</feature>
<name>A0AAV5RGZ7_STABA</name>
<dbReference type="FunFam" id="1.10.220.150:FF:000014">
    <property type="entry name" value="ADP-ribosylation factor GTPase-activating protein"/>
    <property type="match status" value="1"/>
</dbReference>
<feature type="compositionally biased region" description="Polar residues" evidence="6">
    <location>
        <begin position="132"/>
        <end position="146"/>
    </location>
</feature>
<organism evidence="8 9">
    <name type="scientific">Starmerella bacillaris</name>
    <name type="common">Yeast</name>
    <name type="synonym">Candida zemplinina</name>
    <dbReference type="NCBI Taxonomy" id="1247836"/>
    <lineage>
        <taxon>Eukaryota</taxon>
        <taxon>Fungi</taxon>
        <taxon>Dikarya</taxon>
        <taxon>Ascomycota</taxon>
        <taxon>Saccharomycotina</taxon>
        <taxon>Dipodascomycetes</taxon>
        <taxon>Dipodascales</taxon>
        <taxon>Trichomonascaceae</taxon>
        <taxon>Starmerella</taxon>
    </lineage>
</organism>
<feature type="compositionally biased region" description="Basic and acidic residues" evidence="6">
    <location>
        <begin position="304"/>
        <end position="316"/>
    </location>
</feature>
<keyword evidence="2" id="KW-0479">Metal-binding</keyword>
<dbReference type="AlphaFoldDB" id="A0AAV5RGZ7"/>
<dbReference type="Gene3D" id="1.10.220.150">
    <property type="entry name" value="Arf GTPase activating protein"/>
    <property type="match status" value="1"/>
</dbReference>
<dbReference type="GO" id="GO:0030100">
    <property type="term" value="P:regulation of endocytosis"/>
    <property type="evidence" value="ECO:0007669"/>
    <property type="project" value="TreeGrafter"/>
</dbReference>
<dbReference type="EMBL" id="BTGC01000003">
    <property type="protein sequence ID" value="GMM50859.1"/>
    <property type="molecule type" value="Genomic_DNA"/>
</dbReference>
<evidence type="ECO:0000256" key="1">
    <source>
        <dbReference type="ARBA" id="ARBA00022468"/>
    </source>
</evidence>
<dbReference type="Pfam" id="PF01412">
    <property type="entry name" value="ArfGap"/>
    <property type="match status" value="1"/>
</dbReference>
<evidence type="ECO:0000256" key="4">
    <source>
        <dbReference type="ARBA" id="ARBA00022833"/>
    </source>
</evidence>
<evidence type="ECO:0000259" key="7">
    <source>
        <dbReference type="PROSITE" id="PS50115"/>
    </source>
</evidence>
<dbReference type="InterPro" id="IPR037278">
    <property type="entry name" value="ARFGAP/RecO"/>
</dbReference>
<dbReference type="PRINTS" id="PR00405">
    <property type="entry name" value="REVINTRACTNG"/>
</dbReference>
<proteinExistence type="predicted"/>
<comment type="caution">
    <text evidence="8">The sequence shown here is derived from an EMBL/GenBank/DDBJ whole genome shotgun (WGS) entry which is preliminary data.</text>
</comment>
<evidence type="ECO:0000256" key="2">
    <source>
        <dbReference type="ARBA" id="ARBA00022723"/>
    </source>
</evidence>
<keyword evidence="1" id="KW-0343">GTPase activation</keyword>
<dbReference type="GO" id="GO:0005096">
    <property type="term" value="F:GTPase activator activity"/>
    <property type="evidence" value="ECO:0007669"/>
    <property type="project" value="UniProtKB-KW"/>
</dbReference>